<evidence type="ECO:0000313" key="5">
    <source>
        <dbReference type="Proteomes" id="UP001197236"/>
    </source>
</evidence>
<evidence type="ECO:0000259" key="3">
    <source>
        <dbReference type="PROSITE" id="PS01124"/>
    </source>
</evidence>
<dbReference type="InterPro" id="IPR009057">
    <property type="entry name" value="Homeodomain-like_sf"/>
</dbReference>
<dbReference type="EMBL" id="JAHVXZ010000001">
    <property type="protein sequence ID" value="MBW1256161.1"/>
    <property type="molecule type" value="Genomic_DNA"/>
</dbReference>
<organism evidence="4 5">
    <name type="scientific">Pantoea allii</name>
    <dbReference type="NCBI Taxonomy" id="574096"/>
    <lineage>
        <taxon>Bacteria</taxon>
        <taxon>Pseudomonadati</taxon>
        <taxon>Pseudomonadota</taxon>
        <taxon>Gammaproteobacteria</taxon>
        <taxon>Enterobacterales</taxon>
        <taxon>Erwiniaceae</taxon>
        <taxon>Pantoea</taxon>
    </lineage>
</organism>
<gene>
    <name evidence="4" type="ORF">KYI95_02885</name>
</gene>
<keyword evidence="5" id="KW-1185">Reference proteome</keyword>
<sequence length="93" mass="10110">MSAFIPPSINAPKCTSAISGLLRTGISIRKFTAETGETVARVVERIRVDAAKGMLENGVGNVEKVARLCGFGSTGRMRRAFLKYWDKSSQAFK</sequence>
<dbReference type="Gene3D" id="1.10.10.60">
    <property type="entry name" value="Homeodomain-like"/>
    <property type="match status" value="1"/>
</dbReference>
<dbReference type="Pfam" id="PF12833">
    <property type="entry name" value="HTH_18"/>
    <property type="match status" value="1"/>
</dbReference>
<protein>
    <submittedName>
        <fullName evidence="4">Helix-turn-helix domain-containing protein</fullName>
    </submittedName>
</protein>
<keyword evidence="1" id="KW-0805">Transcription regulation</keyword>
<accession>A0ABS6VAB5</accession>
<dbReference type="RefSeq" id="WP_074181016.1">
    <property type="nucleotide sequence ID" value="NZ_CP126314.1"/>
</dbReference>
<reference evidence="4 5" key="1">
    <citation type="submission" date="2021-07" db="EMBL/GenBank/DDBJ databases">
        <title>A novel phosphonate cluster across the Pantoea species complex is important for pathogenicity in onion.</title>
        <authorList>
            <person name="Zhao M."/>
            <person name="Stice S."/>
            <person name="Shin G.Y."/>
            <person name="Coutinho T."/>
            <person name="Gitaitis R."/>
            <person name="Kvitko B."/>
            <person name="Dutta B."/>
        </authorList>
    </citation>
    <scope>NUCLEOTIDE SEQUENCE [LARGE SCALE GENOMIC DNA]</scope>
    <source>
        <strain evidence="4 5">BD 382</strain>
    </source>
</reference>
<evidence type="ECO:0000313" key="4">
    <source>
        <dbReference type="EMBL" id="MBW1256161.1"/>
    </source>
</evidence>
<evidence type="ECO:0000256" key="2">
    <source>
        <dbReference type="ARBA" id="ARBA00023163"/>
    </source>
</evidence>
<keyword evidence="2" id="KW-0804">Transcription</keyword>
<dbReference type="PROSITE" id="PS01124">
    <property type="entry name" value="HTH_ARAC_FAMILY_2"/>
    <property type="match status" value="1"/>
</dbReference>
<dbReference type="SMART" id="SM00342">
    <property type="entry name" value="HTH_ARAC"/>
    <property type="match status" value="1"/>
</dbReference>
<evidence type="ECO:0000256" key="1">
    <source>
        <dbReference type="ARBA" id="ARBA00023015"/>
    </source>
</evidence>
<feature type="domain" description="HTH araC/xylS-type" evidence="3">
    <location>
        <begin position="29"/>
        <end position="93"/>
    </location>
</feature>
<proteinExistence type="predicted"/>
<dbReference type="Proteomes" id="UP001197236">
    <property type="component" value="Unassembled WGS sequence"/>
</dbReference>
<name>A0ABS6VAB5_9GAMM</name>
<dbReference type="InterPro" id="IPR018060">
    <property type="entry name" value="HTH_AraC"/>
</dbReference>
<dbReference type="SUPFAM" id="SSF46689">
    <property type="entry name" value="Homeodomain-like"/>
    <property type="match status" value="1"/>
</dbReference>
<comment type="caution">
    <text evidence="4">The sequence shown here is derived from an EMBL/GenBank/DDBJ whole genome shotgun (WGS) entry which is preliminary data.</text>
</comment>